<evidence type="ECO:0000259" key="8">
    <source>
        <dbReference type="Pfam" id="PF01694"/>
    </source>
</evidence>
<evidence type="ECO:0000256" key="6">
    <source>
        <dbReference type="ARBA" id="ARBA00023136"/>
    </source>
</evidence>
<evidence type="ECO:0000256" key="4">
    <source>
        <dbReference type="ARBA" id="ARBA00022801"/>
    </source>
</evidence>
<dbReference type="InterPro" id="IPR022764">
    <property type="entry name" value="Peptidase_S54_rhomboid_dom"/>
</dbReference>
<reference evidence="9 10" key="1">
    <citation type="submission" date="2018-02" db="EMBL/GenBank/DDBJ databases">
        <title>8 Nocardia nova and 1 Nocardia cyriacigeorgica strain used for evolution to TMP-SMX.</title>
        <authorList>
            <person name="Mehta H."/>
            <person name="Weng J."/>
            <person name="Shamoo Y."/>
        </authorList>
    </citation>
    <scope>NUCLEOTIDE SEQUENCE [LARGE SCALE GENOMIC DNA]</scope>
    <source>
        <strain evidence="9 10">MDA3139</strain>
    </source>
</reference>
<feature type="transmembrane region" description="Helical" evidence="7">
    <location>
        <begin position="165"/>
        <end position="184"/>
    </location>
</feature>
<dbReference type="SUPFAM" id="SSF57845">
    <property type="entry name" value="B-box zinc-binding domain"/>
    <property type="match status" value="1"/>
</dbReference>
<feature type="transmembrane region" description="Helical" evidence="7">
    <location>
        <begin position="217"/>
        <end position="237"/>
    </location>
</feature>
<comment type="subcellular location">
    <subcellularLocation>
        <location evidence="1">Membrane</location>
        <topology evidence="1">Multi-pass membrane protein</topology>
    </subcellularLocation>
</comment>
<dbReference type="EMBL" id="PSZC01000003">
    <property type="protein sequence ID" value="PPJ39094.1"/>
    <property type="molecule type" value="Genomic_DNA"/>
</dbReference>
<comment type="similarity">
    <text evidence="2">Belongs to the peptidase S54 family.</text>
</comment>
<evidence type="ECO:0000256" key="5">
    <source>
        <dbReference type="ARBA" id="ARBA00022989"/>
    </source>
</evidence>
<keyword evidence="5 7" id="KW-1133">Transmembrane helix</keyword>
<evidence type="ECO:0000256" key="2">
    <source>
        <dbReference type="ARBA" id="ARBA00009045"/>
    </source>
</evidence>
<keyword evidence="4" id="KW-0378">Hydrolase</keyword>
<sequence length="295" mass="31334">MTHRSFVNPHPPAPTCYRHPDRTTGLACTRCGRPACPQCLQPAAVGQHCAECVAQGRTDIRPVQPTVGGPFATARRTPYVTYALIAINVAVFAVTASQAHSVTDNHVSRLFYDWVLAPQWVAQGQWIRVLGSGFLHYGPLHLVVNMFALYILGRDTELVLGRSRFLAIYLVSLLGGSAAVMWLATDSATAGASGAIYGLFGATTVILLRLRQSPVQMLVLIAINLLISVSLPGISLWGHLGGLVAGTLAAAGILFLPEWLRARTRDSIRWIGWGAVAGLAVLALALIGAGAAVLA</sequence>
<dbReference type="Pfam" id="PF01694">
    <property type="entry name" value="Rhomboid"/>
    <property type="match status" value="1"/>
</dbReference>
<dbReference type="GO" id="GO:0006508">
    <property type="term" value="P:proteolysis"/>
    <property type="evidence" value="ECO:0007669"/>
    <property type="project" value="UniProtKB-KW"/>
</dbReference>
<accession>A0A2S6AV84</accession>
<evidence type="ECO:0000256" key="7">
    <source>
        <dbReference type="SAM" id="Phobius"/>
    </source>
</evidence>
<feature type="transmembrane region" description="Helical" evidence="7">
    <location>
        <begin position="243"/>
        <end position="260"/>
    </location>
</feature>
<dbReference type="Gene3D" id="1.20.1540.10">
    <property type="entry name" value="Rhomboid-like"/>
    <property type="match status" value="1"/>
</dbReference>
<dbReference type="GO" id="GO:0016020">
    <property type="term" value="C:membrane"/>
    <property type="evidence" value="ECO:0007669"/>
    <property type="project" value="UniProtKB-SubCell"/>
</dbReference>
<gene>
    <name evidence="9" type="ORF">C5E45_06370</name>
</gene>
<comment type="caution">
    <text evidence="9">The sequence shown here is derived from an EMBL/GenBank/DDBJ whole genome shotgun (WGS) entry which is preliminary data.</text>
</comment>
<dbReference type="GO" id="GO:0004252">
    <property type="term" value="F:serine-type endopeptidase activity"/>
    <property type="evidence" value="ECO:0007669"/>
    <property type="project" value="InterPro"/>
</dbReference>
<feature type="domain" description="Peptidase S54 rhomboid" evidence="8">
    <location>
        <begin position="123"/>
        <end position="252"/>
    </location>
</feature>
<dbReference type="AlphaFoldDB" id="A0A2S6AV84"/>
<feature type="transmembrane region" description="Helical" evidence="7">
    <location>
        <begin position="79"/>
        <end position="99"/>
    </location>
</feature>
<keyword evidence="3 7" id="KW-0812">Transmembrane</keyword>
<organism evidence="9 10">
    <name type="scientific">Nocardia nova</name>
    <dbReference type="NCBI Taxonomy" id="37330"/>
    <lineage>
        <taxon>Bacteria</taxon>
        <taxon>Bacillati</taxon>
        <taxon>Actinomycetota</taxon>
        <taxon>Actinomycetes</taxon>
        <taxon>Mycobacteriales</taxon>
        <taxon>Nocardiaceae</taxon>
        <taxon>Nocardia</taxon>
    </lineage>
</organism>
<keyword evidence="6 7" id="KW-0472">Membrane</keyword>
<dbReference type="PANTHER" id="PTHR43731:SF14">
    <property type="entry name" value="PRESENILIN-ASSOCIATED RHOMBOID-LIKE PROTEIN, MITOCHONDRIAL"/>
    <property type="match status" value="1"/>
</dbReference>
<evidence type="ECO:0000256" key="3">
    <source>
        <dbReference type="ARBA" id="ARBA00022692"/>
    </source>
</evidence>
<feature type="transmembrane region" description="Helical" evidence="7">
    <location>
        <begin position="134"/>
        <end position="153"/>
    </location>
</feature>
<evidence type="ECO:0000313" key="9">
    <source>
        <dbReference type="EMBL" id="PPJ39094.1"/>
    </source>
</evidence>
<evidence type="ECO:0000256" key="1">
    <source>
        <dbReference type="ARBA" id="ARBA00004141"/>
    </source>
</evidence>
<dbReference type="OrthoDB" id="9807874at2"/>
<dbReference type="PANTHER" id="PTHR43731">
    <property type="entry name" value="RHOMBOID PROTEASE"/>
    <property type="match status" value="1"/>
</dbReference>
<feature type="transmembrane region" description="Helical" evidence="7">
    <location>
        <begin position="272"/>
        <end position="294"/>
    </location>
</feature>
<dbReference type="InterPro" id="IPR035952">
    <property type="entry name" value="Rhomboid-like_sf"/>
</dbReference>
<dbReference type="InterPro" id="IPR050925">
    <property type="entry name" value="Rhomboid_protease_S54"/>
</dbReference>
<evidence type="ECO:0000313" key="10">
    <source>
        <dbReference type="Proteomes" id="UP000239874"/>
    </source>
</evidence>
<proteinExistence type="inferred from homology"/>
<name>A0A2S6AV84_9NOCA</name>
<dbReference type="SUPFAM" id="SSF144091">
    <property type="entry name" value="Rhomboid-like"/>
    <property type="match status" value="1"/>
</dbReference>
<keyword evidence="9" id="KW-0645">Protease</keyword>
<protein>
    <submittedName>
        <fullName evidence="9">Rhomboid family intramembrane serine protease</fullName>
    </submittedName>
</protein>
<dbReference type="Proteomes" id="UP000239874">
    <property type="component" value="Unassembled WGS sequence"/>
</dbReference>
<feature type="transmembrane region" description="Helical" evidence="7">
    <location>
        <begin position="190"/>
        <end position="210"/>
    </location>
</feature>